<comment type="caution">
    <text evidence="8">The sequence shown here is derived from an EMBL/GenBank/DDBJ whole genome shotgun (WGS) entry which is preliminary data.</text>
</comment>
<dbReference type="InterPro" id="IPR003660">
    <property type="entry name" value="HAMP_dom"/>
</dbReference>
<dbReference type="CDD" id="cd06225">
    <property type="entry name" value="HAMP"/>
    <property type="match status" value="1"/>
</dbReference>
<keyword evidence="1 3" id="KW-0807">Transducer</keyword>
<dbReference type="PROSITE" id="PS50111">
    <property type="entry name" value="CHEMOTAXIS_TRANSDUC_2"/>
    <property type="match status" value="1"/>
</dbReference>
<dbReference type="Pfam" id="PF00672">
    <property type="entry name" value="HAMP"/>
    <property type="match status" value="1"/>
</dbReference>
<evidence type="ECO:0000256" key="1">
    <source>
        <dbReference type="ARBA" id="ARBA00023224"/>
    </source>
</evidence>
<evidence type="ECO:0008006" key="10">
    <source>
        <dbReference type="Google" id="ProtNLM"/>
    </source>
</evidence>
<feature type="transmembrane region" description="Helical" evidence="5">
    <location>
        <begin position="193"/>
        <end position="214"/>
    </location>
</feature>
<dbReference type="PANTHER" id="PTHR32089:SF112">
    <property type="entry name" value="LYSOZYME-LIKE PROTEIN-RELATED"/>
    <property type="match status" value="1"/>
</dbReference>
<keyword evidence="5" id="KW-0812">Transmembrane</keyword>
<feature type="domain" description="HAMP" evidence="7">
    <location>
        <begin position="211"/>
        <end position="264"/>
    </location>
</feature>
<organism evidence="8 9">
    <name type="scientific">Paramagnetospirillum marisnigri</name>
    <dbReference type="NCBI Taxonomy" id="1285242"/>
    <lineage>
        <taxon>Bacteria</taxon>
        <taxon>Pseudomonadati</taxon>
        <taxon>Pseudomonadota</taxon>
        <taxon>Alphaproteobacteria</taxon>
        <taxon>Rhodospirillales</taxon>
        <taxon>Magnetospirillaceae</taxon>
        <taxon>Paramagnetospirillum</taxon>
    </lineage>
</organism>
<keyword evidence="4" id="KW-0175">Coiled coil</keyword>
<feature type="coiled-coil region" evidence="4">
    <location>
        <begin position="355"/>
        <end position="389"/>
    </location>
</feature>
<dbReference type="PANTHER" id="PTHR32089">
    <property type="entry name" value="METHYL-ACCEPTING CHEMOTAXIS PROTEIN MCPB"/>
    <property type="match status" value="1"/>
</dbReference>
<dbReference type="Pfam" id="PF00015">
    <property type="entry name" value="MCPsignal"/>
    <property type="match status" value="1"/>
</dbReference>
<keyword evidence="9" id="KW-1185">Reference proteome</keyword>
<dbReference type="GO" id="GO:0016020">
    <property type="term" value="C:membrane"/>
    <property type="evidence" value="ECO:0007669"/>
    <property type="project" value="InterPro"/>
</dbReference>
<dbReference type="EMBL" id="LWQT01000045">
    <property type="protein sequence ID" value="OAN51422.1"/>
    <property type="molecule type" value="Genomic_DNA"/>
</dbReference>
<evidence type="ECO:0000259" key="7">
    <source>
        <dbReference type="PROSITE" id="PS50885"/>
    </source>
</evidence>
<proteinExistence type="inferred from homology"/>
<accession>A0A178MT67</accession>
<dbReference type="AlphaFoldDB" id="A0A178MT67"/>
<reference evidence="8 9" key="1">
    <citation type="submission" date="2016-04" db="EMBL/GenBank/DDBJ databases">
        <title>Draft genome sequence of freshwater magnetotactic bacteria Magnetospirillum marisnigri SP-1 and Magnetospirillum moscoviense BB-1.</title>
        <authorList>
            <person name="Koziaeva V."/>
            <person name="Dziuba M.V."/>
            <person name="Ivanov T.M."/>
            <person name="Kuznetsov B."/>
            <person name="Grouzdev D.S."/>
        </authorList>
    </citation>
    <scope>NUCLEOTIDE SEQUENCE [LARGE SCALE GENOMIC DNA]</scope>
    <source>
        <strain evidence="8 9">SP-1</strain>
    </source>
</reference>
<dbReference type="InterPro" id="IPR004089">
    <property type="entry name" value="MCPsignal_dom"/>
</dbReference>
<dbReference type="Pfam" id="PF12729">
    <property type="entry name" value="4HB_MCP_1"/>
    <property type="match status" value="1"/>
</dbReference>
<evidence type="ECO:0000256" key="2">
    <source>
        <dbReference type="ARBA" id="ARBA00029447"/>
    </source>
</evidence>
<dbReference type="SUPFAM" id="SSF58104">
    <property type="entry name" value="Methyl-accepting chemotaxis protein (MCP) signaling domain"/>
    <property type="match status" value="1"/>
</dbReference>
<evidence type="ECO:0000313" key="8">
    <source>
        <dbReference type="EMBL" id="OAN51422.1"/>
    </source>
</evidence>
<feature type="domain" description="Methyl-accepting transducer" evidence="6">
    <location>
        <begin position="305"/>
        <end position="414"/>
    </location>
</feature>
<gene>
    <name evidence="8" type="ORF">A6A04_16000</name>
</gene>
<dbReference type="Proteomes" id="UP000078428">
    <property type="component" value="Unassembled WGS sequence"/>
</dbReference>
<comment type="similarity">
    <text evidence="2">Belongs to the methyl-accepting chemotaxis (MCP) protein family.</text>
</comment>
<dbReference type="InterPro" id="IPR024478">
    <property type="entry name" value="HlyB_4HB_MCP"/>
</dbReference>
<dbReference type="STRING" id="1285242.A6A04_16000"/>
<feature type="transmembrane region" description="Helical" evidence="5">
    <location>
        <begin position="12"/>
        <end position="31"/>
    </location>
</feature>
<dbReference type="RefSeq" id="WP_068491498.1">
    <property type="nucleotide sequence ID" value="NZ_LWQT01000045.1"/>
</dbReference>
<evidence type="ECO:0000256" key="3">
    <source>
        <dbReference type="PROSITE-ProRule" id="PRU00284"/>
    </source>
</evidence>
<evidence type="ECO:0000259" key="6">
    <source>
        <dbReference type="PROSITE" id="PS50111"/>
    </source>
</evidence>
<protein>
    <recommendedName>
        <fullName evidence="10">Chemotaxis protein</fullName>
    </recommendedName>
</protein>
<evidence type="ECO:0000256" key="4">
    <source>
        <dbReference type="SAM" id="Coils"/>
    </source>
</evidence>
<sequence length="436" mass="46742">MSLLSNLKISARLYVGFALILVLTLGIGLLGDATDDRLTELTVKLYRHPFTVTNALQEANTNIVAMHRSMKDVALASNPEELVKAVADVDAREKKVYEKFALVRERFLGDKSDVEAAAKAFADWKPIRDQVIAAIRDGRREDAATITKTLGANQVAQVNATLTKVIAFSFDKAEAFMKNAEAVSHQAELYTRIAMAAAVVLGLLIAWLVGGSITKPVNAMTRVMGDLAANNLPVQVPHADRRDEIGLMAKAVEHFKNQLVRVKQLEGEQEAQKARSEAERKAALRQLASTFEDSVGKVIETVTSAATELQASSSQMAGTASETSAQASTVASASQQASANVETVAAATEELSSSISEIARQVERSQSVAARAEQEAQSTTDQVRALSENAAKIGEVVNLINDIAAQTNLLALNATKFRSIKQVQSSPCRTPLSLAA</sequence>
<dbReference type="Gene3D" id="1.10.8.500">
    <property type="entry name" value="HAMP domain in histidine kinase"/>
    <property type="match status" value="1"/>
</dbReference>
<keyword evidence="5" id="KW-0472">Membrane</keyword>
<evidence type="ECO:0000256" key="5">
    <source>
        <dbReference type="SAM" id="Phobius"/>
    </source>
</evidence>
<dbReference type="SMART" id="SM00304">
    <property type="entry name" value="HAMP"/>
    <property type="match status" value="1"/>
</dbReference>
<dbReference type="Gene3D" id="1.10.287.950">
    <property type="entry name" value="Methyl-accepting chemotaxis protein"/>
    <property type="match status" value="1"/>
</dbReference>
<keyword evidence="5" id="KW-1133">Transmembrane helix</keyword>
<dbReference type="PROSITE" id="PS50885">
    <property type="entry name" value="HAMP"/>
    <property type="match status" value="1"/>
</dbReference>
<dbReference type="GO" id="GO:0007165">
    <property type="term" value="P:signal transduction"/>
    <property type="evidence" value="ECO:0007669"/>
    <property type="project" value="UniProtKB-KW"/>
</dbReference>
<evidence type="ECO:0000313" key="9">
    <source>
        <dbReference type="Proteomes" id="UP000078428"/>
    </source>
</evidence>
<name>A0A178MT67_9PROT</name>